<gene>
    <name evidence="1" type="ORF">MRB53_035484</name>
</gene>
<keyword evidence="2" id="KW-1185">Reference proteome</keyword>
<reference evidence="1 2" key="1">
    <citation type="journal article" date="2022" name="Hortic Res">
        <title>A haplotype resolved chromosomal level avocado genome allows analysis of novel avocado genes.</title>
        <authorList>
            <person name="Nath O."/>
            <person name="Fletcher S.J."/>
            <person name="Hayward A."/>
            <person name="Shaw L.M."/>
            <person name="Masouleh A.K."/>
            <person name="Furtado A."/>
            <person name="Henry R.J."/>
            <person name="Mitter N."/>
        </authorList>
    </citation>
    <scope>NUCLEOTIDE SEQUENCE [LARGE SCALE GENOMIC DNA]</scope>
    <source>
        <strain evidence="2">cv. Hass</strain>
    </source>
</reference>
<dbReference type="Proteomes" id="UP001234297">
    <property type="component" value="Chromosome 12"/>
</dbReference>
<evidence type="ECO:0000313" key="1">
    <source>
        <dbReference type="EMBL" id="KAJ8616112.1"/>
    </source>
</evidence>
<proteinExistence type="predicted"/>
<name>A0ACC2K595_PERAE</name>
<sequence>MAQEKVAVKVQTMTDARTKKKALEIIAGIQRNYIHFRRLEGTADHNSSRNGSNYSKAEKDWSTRYSYSNLC</sequence>
<protein>
    <submittedName>
        <fullName evidence="1">Uncharacterized protein</fullName>
    </submittedName>
</protein>
<comment type="caution">
    <text evidence="1">The sequence shown here is derived from an EMBL/GenBank/DDBJ whole genome shotgun (WGS) entry which is preliminary data.</text>
</comment>
<organism evidence="1 2">
    <name type="scientific">Persea americana</name>
    <name type="common">Avocado</name>
    <dbReference type="NCBI Taxonomy" id="3435"/>
    <lineage>
        <taxon>Eukaryota</taxon>
        <taxon>Viridiplantae</taxon>
        <taxon>Streptophyta</taxon>
        <taxon>Embryophyta</taxon>
        <taxon>Tracheophyta</taxon>
        <taxon>Spermatophyta</taxon>
        <taxon>Magnoliopsida</taxon>
        <taxon>Magnoliidae</taxon>
        <taxon>Laurales</taxon>
        <taxon>Lauraceae</taxon>
        <taxon>Persea</taxon>
    </lineage>
</organism>
<evidence type="ECO:0000313" key="2">
    <source>
        <dbReference type="Proteomes" id="UP001234297"/>
    </source>
</evidence>
<accession>A0ACC2K595</accession>
<dbReference type="EMBL" id="CM056820">
    <property type="protein sequence ID" value="KAJ8616112.1"/>
    <property type="molecule type" value="Genomic_DNA"/>
</dbReference>